<dbReference type="InterPro" id="IPR025736">
    <property type="entry name" value="PucR_C-HTH_dom"/>
</dbReference>
<dbReference type="InterPro" id="IPR041522">
    <property type="entry name" value="CdaR_GGDEF"/>
</dbReference>
<comment type="similarity">
    <text evidence="1">Belongs to the CdaR family.</text>
</comment>
<evidence type="ECO:0000259" key="3">
    <source>
        <dbReference type="Pfam" id="PF13556"/>
    </source>
</evidence>
<feature type="domain" description="PucR C-terminal helix-turn-helix" evidence="3">
    <location>
        <begin position="488"/>
        <end position="546"/>
    </location>
</feature>
<dbReference type="RefSeq" id="WP_141610163.1">
    <property type="nucleotide sequence ID" value="NZ_VIGC02000012.1"/>
</dbReference>
<dbReference type="OrthoDB" id="143422at2"/>
<evidence type="ECO:0000259" key="2">
    <source>
        <dbReference type="Pfam" id="PF07905"/>
    </source>
</evidence>
<dbReference type="Proteomes" id="UP000317371">
    <property type="component" value="Unassembled WGS sequence"/>
</dbReference>
<organism evidence="5 6">
    <name type="scientific">Litorilinea aerophila</name>
    <dbReference type="NCBI Taxonomy" id="1204385"/>
    <lineage>
        <taxon>Bacteria</taxon>
        <taxon>Bacillati</taxon>
        <taxon>Chloroflexota</taxon>
        <taxon>Caldilineae</taxon>
        <taxon>Caldilineales</taxon>
        <taxon>Caldilineaceae</taxon>
        <taxon>Litorilinea</taxon>
    </lineage>
</organism>
<proteinExistence type="inferred from homology"/>
<dbReference type="PANTHER" id="PTHR33744">
    <property type="entry name" value="CARBOHYDRATE DIACID REGULATOR"/>
    <property type="match status" value="1"/>
</dbReference>
<dbReference type="InterPro" id="IPR042070">
    <property type="entry name" value="PucR_C-HTH_sf"/>
</dbReference>
<sequence length="552" mass="61313">MYKNTATIEDIYRLALPPGTELLTGGEYLNRTVSWACSLRPSPPAFPKLDGNELALIDMEDLRRLDPNMRLDRVVRSLQDARIAAVAVQGEFHRAAVDVARAARIPLFRLPDDVPLIQVERAVIRLIVDRAGYIAQRSAELQRELNQIALDGGGMEEIARHIHQFLQQPIVVLREDGEVAAMAGLESLPEGERHAVTGALPNMMALRSWAVTQPTHTLSQAVGVLPMLVPAGGNGGETGGFREAVVAPILANESVRGFCLVLRGENHSLDVTAVEEIAVLQGAAAAALEWAKQNAIGIAEERMRAAFLDELLAAEIADEQAWIQRGASLKFDLTRPHVAWMVEAHNVPDWPTPLLRFVEKQGITAPYSRREEGILLFWPIDNPKSGRELKAVANEFVNQIQARYPKARLVIGIGRPAVGPARWLQSQQQARESWRLGKEWKGAPVTYFGDLGLYQLLTALGNNPEAARFFRKTLGRLILHDDNRNAELVDTLEAFFECHGNLSQTANRLHIHRNTLTYRLERIANITQLDLNDPDARFSLQLALKLRPLMKG</sequence>
<dbReference type="AlphaFoldDB" id="A0A540VFT9"/>
<gene>
    <name evidence="5" type="ORF">FKZ61_10895</name>
</gene>
<evidence type="ECO:0000313" key="6">
    <source>
        <dbReference type="Proteomes" id="UP000317371"/>
    </source>
</evidence>
<keyword evidence="6" id="KW-1185">Reference proteome</keyword>
<dbReference type="SUPFAM" id="SSF46689">
    <property type="entry name" value="Homeodomain-like"/>
    <property type="match status" value="1"/>
</dbReference>
<dbReference type="PANTHER" id="PTHR33744:SF1">
    <property type="entry name" value="DNA-BINDING TRANSCRIPTIONAL ACTIVATOR ADER"/>
    <property type="match status" value="1"/>
</dbReference>
<dbReference type="Gene3D" id="1.10.10.2840">
    <property type="entry name" value="PucR C-terminal helix-turn-helix domain"/>
    <property type="match status" value="1"/>
</dbReference>
<dbReference type="FunCoup" id="A0A540VFT9">
    <property type="interactions" value="40"/>
</dbReference>
<evidence type="ECO:0008006" key="7">
    <source>
        <dbReference type="Google" id="ProtNLM"/>
    </source>
</evidence>
<dbReference type="InParanoid" id="A0A540VFT9"/>
<reference evidence="5 6" key="1">
    <citation type="submission" date="2019-06" db="EMBL/GenBank/DDBJ databases">
        <title>Genome sequence of Litorilinea aerophila BAA-2444.</title>
        <authorList>
            <person name="Maclea K.S."/>
            <person name="Maurais E.G."/>
            <person name="Iannazzi L.C."/>
        </authorList>
    </citation>
    <scope>NUCLEOTIDE SEQUENCE [LARGE SCALE GENOMIC DNA]</scope>
    <source>
        <strain evidence="5 6">ATCC BAA-2444</strain>
    </source>
</reference>
<dbReference type="Pfam" id="PF17853">
    <property type="entry name" value="GGDEF_2"/>
    <property type="match status" value="1"/>
</dbReference>
<protein>
    <recommendedName>
        <fullName evidence="7">PucR family transcriptional regulator</fullName>
    </recommendedName>
</protein>
<name>A0A540VFT9_9CHLR</name>
<dbReference type="InterPro" id="IPR009057">
    <property type="entry name" value="Homeodomain-like_sf"/>
</dbReference>
<accession>A0A540VFT9</accession>
<feature type="domain" description="CdaR GGDEF-like" evidence="4">
    <location>
        <begin position="317"/>
        <end position="435"/>
    </location>
</feature>
<evidence type="ECO:0000259" key="4">
    <source>
        <dbReference type="Pfam" id="PF17853"/>
    </source>
</evidence>
<feature type="domain" description="Purine catabolism PurC-like" evidence="2">
    <location>
        <begin position="14"/>
        <end position="127"/>
    </location>
</feature>
<evidence type="ECO:0000256" key="1">
    <source>
        <dbReference type="ARBA" id="ARBA00006754"/>
    </source>
</evidence>
<evidence type="ECO:0000313" key="5">
    <source>
        <dbReference type="EMBL" id="TQE95628.1"/>
    </source>
</evidence>
<dbReference type="EMBL" id="VIGC01000012">
    <property type="protein sequence ID" value="TQE95628.1"/>
    <property type="molecule type" value="Genomic_DNA"/>
</dbReference>
<dbReference type="Pfam" id="PF07905">
    <property type="entry name" value="PucR"/>
    <property type="match status" value="1"/>
</dbReference>
<dbReference type="InterPro" id="IPR012914">
    <property type="entry name" value="PucR_dom"/>
</dbReference>
<dbReference type="InterPro" id="IPR051448">
    <property type="entry name" value="CdaR-like_regulators"/>
</dbReference>
<dbReference type="Pfam" id="PF13556">
    <property type="entry name" value="HTH_30"/>
    <property type="match status" value="1"/>
</dbReference>
<comment type="caution">
    <text evidence="5">The sequence shown here is derived from an EMBL/GenBank/DDBJ whole genome shotgun (WGS) entry which is preliminary data.</text>
</comment>